<dbReference type="SUPFAM" id="SSF101874">
    <property type="entry name" value="YceI-like"/>
    <property type="match status" value="1"/>
</dbReference>
<reference evidence="3" key="1">
    <citation type="submission" date="2020-03" db="EMBL/GenBank/DDBJ databases">
        <title>Draft sequencing of Paenibacilllus sp. S3N08.</title>
        <authorList>
            <person name="Kim D.-U."/>
        </authorList>
    </citation>
    <scope>NUCLEOTIDE SEQUENCE</scope>
    <source>
        <strain evidence="3">S3N08</strain>
    </source>
</reference>
<dbReference type="Proteomes" id="UP001165962">
    <property type="component" value="Unassembled WGS sequence"/>
</dbReference>
<dbReference type="EMBL" id="JAAOIW010000020">
    <property type="protein sequence ID" value="NHN34560.1"/>
    <property type="molecule type" value="Genomic_DNA"/>
</dbReference>
<sequence>MNARKTLLSIGVLAVLVGGGYAAYDYYAGNHIAIQQVIPTNPAAQTPASSSAASVPATANATAATAATATSDAAKLDGLWNIQPASKVYLSVTTSKETVNIEGASVKGTWTINSADPSQMKAEGIVDTTKFQSGNAQRDNHVKAADSLNVAAFPEAKFTVKSFQDFPKEWKEGSKASFKMLGTLTIKGISKDVTFTSDALLSQGALSIEGSTVVTFDDFGMKNPHTVLLDTQNNVTVQLRLVLGK</sequence>
<dbReference type="InterPro" id="IPR036761">
    <property type="entry name" value="TTHA0802/YceI-like_sf"/>
</dbReference>
<name>A0ABX0JKU0_9BACL</name>
<dbReference type="InterPro" id="IPR007372">
    <property type="entry name" value="Lipid/polyisoprenoid-bd_YceI"/>
</dbReference>
<proteinExistence type="inferred from homology"/>
<dbReference type="SMART" id="SM00867">
    <property type="entry name" value="YceI"/>
    <property type="match status" value="1"/>
</dbReference>
<evidence type="ECO:0000256" key="1">
    <source>
        <dbReference type="ARBA" id="ARBA00008812"/>
    </source>
</evidence>
<dbReference type="Pfam" id="PF04264">
    <property type="entry name" value="YceI"/>
    <property type="match status" value="1"/>
</dbReference>
<gene>
    <name evidence="3" type="ORF">G9U52_32765</name>
</gene>
<comment type="similarity">
    <text evidence="1">Belongs to the UPF0312 family.</text>
</comment>
<accession>A0ABX0JKU0</accession>
<protein>
    <submittedName>
        <fullName evidence="3">YceI family protein</fullName>
    </submittedName>
</protein>
<evidence type="ECO:0000313" key="3">
    <source>
        <dbReference type="EMBL" id="NHN34560.1"/>
    </source>
</evidence>
<evidence type="ECO:0000313" key="4">
    <source>
        <dbReference type="Proteomes" id="UP001165962"/>
    </source>
</evidence>
<dbReference type="Gene3D" id="2.40.128.110">
    <property type="entry name" value="Lipid/polyisoprenoid-binding, YceI-like"/>
    <property type="match status" value="1"/>
</dbReference>
<organism evidence="3 4">
    <name type="scientific">Paenibacillus agricola</name>
    <dbReference type="NCBI Taxonomy" id="2716264"/>
    <lineage>
        <taxon>Bacteria</taxon>
        <taxon>Bacillati</taxon>
        <taxon>Bacillota</taxon>
        <taxon>Bacilli</taxon>
        <taxon>Bacillales</taxon>
        <taxon>Paenibacillaceae</taxon>
        <taxon>Paenibacillus</taxon>
    </lineage>
</organism>
<evidence type="ECO:0000259" key="2">
    <source>
        <dbReference type="SMART" id="SM00867"/>
    </source>
</evidence>
<keyword evidence="4" id="KW-1185">Reference proteome</keyword>
<dbReference type="PANTHER" id="PTHR34406">
    <property type="entry name" value="PROTEIN YCEI"/>
    <property type="match status" value="1"/>
</dbReference>
<comment type="caution">
    <text evidence="3">The sequence shown here is derived from an EMBL/GenBank/DDBJ whole genome shotgun (WGS) entry which is preliminary data.</text>
</comment>
<dbReference type="RefSeq" id="WP_166155662.1">
    <property type="nucleotide sequence ID" value="NZ_JAAOIW010000020.1"/>
</dbReference>
<dbReference type="PANTHER" id="PTHR34406:SF1">
    <property type="entry name" value="PROTEIN YCEI"/>
    <property type="match status" value="1"/>
</dbReference>
<feature type="domain" description="Lipid/polyisoprenoid-binding YceI-like" evidence="2">
    <location>
        <begin position="79"/>
        <end position="244"/>
    </location>
</feature>